<dbReference type="VEuPathDB" id="FungiDB:BO80DRAFT_384571"/>
<evidence type="ECO:0000313" key="2">
    <source>
        <dbReference type="EMBL" id="RAK99843.1"/>
    </source>
</evidence>
<reference evidence="2 3" key="1">
    <citation type="submission" date="2018-02" db="EMBL/GenBank/DDBJ databases">
        <title>The genomes of Aspergillus section Nigri reveals drivers in fungal speciation.</title>
        <authorList>
            <consortium name="DOE Joint Genome Institute"/>
            <person name="Vesth T.C."/>
            <person name="Nybo J."/>
            <person name="Theobald S."/>
            <person name="Brandl J."/>
            <person name="Frisvad J.C."/>
            <person name="Nielsen K.F."/>
            <person name="Lyhne E.K."/>
            <person name="Kogle M.E."/>
            <person name="Kuo A."/>
            <person name="Riley R."/>
            <person name="Clum A."/>
            <person name="Nolan M."/>
            <person name="Lipzen A."/>
            <person name="Salamov A."/>
            <person name="Henrissat B."/>
            <person name="Wiebenga A."/>
            <person name="De vries R.P."/>
            <person name="Grigoriev I.V."/>
            <person name="Mortensen U.H."/>
            <person name="Andersen M.R."/>
            <person name="Baker S.E."/>
        </authorList>
    </citation>
    <scope>NUCLEOTIDE SEQUENCE [LARGE SCALE GENOMIC DNA]</scope>
    <source>
        <strain evidence="2 3">CBS 121593</strain>
    </source>
</reference>
<protein>
    <submittedName>
        <fullName evidence="2">HAD-like protein</fullName>
    </submittedName>
</protein>
<dbReference type="GO" id="GO:0016791">
    <property type="term" value="F:phosphatase activity"/>
    <property type="evidence" value="ECO:0007669"/>
    <property type="project" value="UniProtKB-ARBA"/>
</dbReference>
<dbReference type="SFLD" id="SFLDS00003">
    <property type="entry name" value="Haloacid_Dehalogenase"/>
    <property type="match status" value="1"/>
</dbReference>
<dbReference type="GeneID" id="37221821"/>
<dbReference type="RefSeq" id="XP_025574171.1">
    <property type="nucleotide sequence ID" value="XM_025716956.1"/>
</dbReference>
<dbReference type="PRINTS" id="PR00413">
    <property type="entry name" value="HADHALOGNASE"/>
</dbReference>
<dbReference type="NCBIfam" id="TIGR01549">
    <property type="entry name" value="HAD-SF-IA-v1"/>
    <property type="match status" value="1"/>
</dbReference>
<dbReference type="Gene3D" id="3.40.50.1000">
    <property type="entry name" value="HAD superfamily/HAD-like"/>
    <property type="match status" value="1"/>
</dbReference>
<organism evidence="2 3">
    <name type="scientific">Aspergillus ibericus CBS 121593</name>
    <dbReference type="NCBI Taxonomy" id="1448316"/>
    <lineage>
        <taxon>Eukaryota</taxon>
        <taxon>Fungi</taxon>
        <taxon>Dikarya</taxon>
        <taxon>Ascomycota</taxon>
        <taxon>Pezizomycotina</taxon>
        <taxon>Eurotiomycetes</taxon>
        <taxon>Eurotiomycetidae</taxon>
        <taxon>Eurotiales</taxon>
        <taxon>Aspergillaceae</taxon>
        <taxon>Aspergillus</taxon>
        <taxon>Aspergillus subgen. Circumdati</taxon>
    </lineage>
</organism>
<proteinExistence type="predicted"/>
<dbReference type="EMBL" id="KZ824444">
    <property type="protein sequence ID" value="RAK99843.1"/>
    <property type="molecule type" value="Genomic_DNA"/>
</dbReference>
<accession>A0A395H0M2</accession>
<dbReference type="PANTHER" id="PTHR43316:SF3">
    <property type="entry name" value="HALOACID DEHALOGENASE, TYPE II (AFU_ORTHOLOGUE AFUA_2G07750)-RELATED"/>
    <property type="match status" value="1"/>
</dbReference>
<keyword evidence="1" id="KW-0378">Hydrolase</keyword>
<dbReference type="InterPro" id="IPR006439">
    <property type="entry name" value="HAD-SF_hydro_IA"/>
</dbReference>
<dbReference type="PANTHER" id="PTHR43316">
    <property type="entry name" value="HYDROLASE, HALOACID DELAHOGENASE-RELATED"/>
    <property type="match status" value="1"/>
</dbReference>
<evidence type="ECO:0000256" key="1">
    <source>
        <dbReference type="ARBA" id="ARBA00022801"/>
    </source>
</evidence>
<dbReference type="AlphaFoldDB" id="A0A395H0M2"/>
<dbReference type="InterPro" id="IPR023198">
    <property type="entry name" value="PGP-like_dom2"/>
</dbReference>
<dbReference type="InterPro" id="IPR023214">
    <property type="entry name" value="HAD_sf"/>
</dbReference>
<dbReference type="InterPro" id="IPR036412">
    <property type="entry name" value="HAD-like_sf"/>
</dbReference>
<dbReference type="OrthoDB" id="2363873at2759"/>
<sequence>MTPQFKPKALIFDLMGTCTNWHPTIQTALSTTPSLTHLAPEVHAQIASSWREGFFQEIHRRFRAGLGTESIDVTHRRVLDGVLDGVDSVAGGGEGIVGEEERERLVHAWHFQDAWPDSIDAIMRLKEEYMVVVLANGTTRLQLDLIQSSRIPFHTLFSSQLLGLTKPDPAIYRKALDLMQVEPEEAVMVAAHAYDLRAAKGVGMRTVYIYRRTEDLDEDMEAVRRDVDVFLDGEGPLGQLAEMLCGE</sequence>
<dbReference type="Proteomes" id="UP000249402">
    <property type="component" value="Unassembled WGS sequence"/>
</dbReference>
<dbReference type="Gene3D" id="1.10.150.240">
    <property type="entry name" value="Putative phosphatase, domain 2"/>
    <property type="match status" value="1"/>
</dbReference>
<evidence type="ECO:0000313" key="3">
    <source>
        <dbReference type="Proteomes" id="UP000249402"/>
    </source>
</evidence>
<dbReference type="STRING" id="1448316.A0A395H0M2"/>
<dbReference type="InterPro" id="IPR051540">
    <property type="entry name" value="S-2-haloacid_dehalogenase"/>
</dbReference>
<dbReference type="Pfam" id="PF00702">
    <property type="entry name" value="Hydrolase"/>
    <property type="match status" value="1"/>
</dbReference>
<dbReference type="SFLD" id="SFLDG01129">
    <property type="entry name" value="C1.5:_HAD__Beta-PGM__Phosphata"/>
    <property type="match status" value="1"/>
</dbReference>
<dbReference type="NCBIfam" id="TIGR01493">
    <property type="entry name" value="HAD-SF-IA-v2"/>
    <property type="match status" value="1"/>
</dbReference>
<gene>
    <name evidence="2" type="ORF">BO80DRAFT_384571</name>
</gene>
<dbReference type="SUPFAM" id="SSF56784">
    <property type="entry name" value="HAD-like"/>
    <property type="match status" value="1"/>
</dbReference>
<keyword evidence="3" id="KW-1185">Reference proteome</keyword>
<name>A0A395H0M2_9EURO</name>